<evidence type="ECO:0000256" key="3">
    <source>
        <dbReference type="PROSITE-ProRule" id="PRU00235"/>
    </source>
</evidence>
<dbReference type="InterPro" id="IPR051625">
    <property type="entry name" value="Signaling_Regulatory_Domain"/>
</dbReference>
<dbReference type="PhylomeDB" id="B4MJW0"/>
<dbReference type="PANTHER" id="PTHR22872:SF2">
    <property type="entry name" value="INHIBITOR OF BRUTON TYROSINE KINASE"/>
    <property type="match status" value="1"/>
</dbReference>
<dbReference type="InParanoid" id="B4MJW0"/>
<dbReference type="Gene3D" id="2.130.10.30">
    <property type="entry name" value="Regulator of chromosome condensation 1/beta-lactamase-inhibitor protein II"/>
    <property type="match status" value="1"/>
</dbReference>
<feature type="compositionally biased region" description="Polar residues" evidence="4">
    <location>
        <begin position="925"/>
        <end position="954"/>
    </location>
</feature>
<feature type="repeat" description="ANK" evidence="2">
    <location>
        <begin position="90"/>
        <end position="122"/>
    </location>
</feature>
<dbReference type="InterPro" id="IPR000210">
    <property type="entry name" value="BTB/POZ_dom"/>
</dbReference>
<dbReference type="KEGG" id="dwi:6638292"/>
<keyword evidence="7" id="KW-1185">Reference proteome</keyword>
<feature type="compositionally biased region" description="Basic and acidic residues" evidence="4">
    <location>
        <begin position="958"/>
        <end position="974"/>
    </location>
</feature>
<evidence type="ECO:0000313" key="7">
    <source>
        <dbReference type="Proteomes" id="UP000007798"/>
    </source>
</evidence>
<dbReference type="CDD" id="cd18500">
    <property type="entry name" value="BACK_IBtk"/>
    <property type="match status" value="1"/>
</dbReference>
<keyword evidence="1" id="KW-0677">Repeat</keyword>
<evidence type="ECO:0000256" key="2">
    <source>
        <dbReference type="PROSITE-ProRule" id="PRU00023"/>
    </source>
</evidence>
<dbReference type="PROSITE" id="PS50097">
    <property type="entry name" value="BTB"/>
    <property type="match status" value="2"/>
</dbReference>
<feature type="repeat" description="RCC1" evidence="3">
    <location>
        <begin position="203"/>
        <end position="257"/>
    </location>
</feature>
<dbReference type="InterPro" id="IPR011333">
    <property type="entry name" value="SKP1/BTB/POZ_sf"/>
</dbReference>
<dbReference type="PROSITE" id="PS50297">
    <property type="entry name" value="ANK_REP_REGION"/>
    <property type="match status" value="2"/>
</dbReference>
<dbReference type="SUPFAM" id="SSF48403">
    <property type="entry name" value="Ankyrin repeat"/>
    <property type="match status" value="1"/>
</dbReference>
<feature type="domain" description="BTB" evidence="5">
    <location>
        <begin position="564"/>
        <end position="629"/>
    </location>
</feature>
<feature type="compositionally biased region" description="Pro residues" evidence="4">
    <location>
        <begin position="978"/>
        <end position="992"/>
    </location>
</feature>
<dbReference type="OrthoDB" id="1893551at2759"/>
<dbReference type="STRING" id="7260.B4MJW0"/>
<dbReference type="SUPFAM" id="SSF50985">
    <property type="entry name" value="RCC1/BLIP-II"/>
    <property type="match status" value="1"/>
</dbReference>
<dbReference type="PROSITE" id="PS50012">
    <property type="entry name" value="RCC1_3"/>
    <property type="match status" value="2"/>
</dbReference>
<dbReference type="AlphaFoldDB" id="B4MJW0"/>
<dbReference type="InterPro" id="IPR036770">
    <property type="entry name" value="Ankyrin_rpt-contain_sf"/>
</dbReference>
<feature type="compositionally biased region" description="Basic and acidic residues" evidence="4">
    <location>
        <begin position="1031"/>
        <end position="1044"/>
    </location>
</feature>
<dbReference type="EMBL" id="CH963846">
    <property type="protein sequence ID" value="EDW72399.1"/>
    <property type="molecule type" value="Genomic_DNA"/>
</dbReference>
<dbReference type="Gene3D" id="3.30.710.10">
    <property type="entry name" value="Potassium Channel Kv1.1, Chain A"/>
    <property type="match status" value="2"/>
</dbReference>
<evidence type="ECO:0000256" key="1">
    <source>
        <dbReference type="ARBA" id="ARBA00022737"/>
    </source>
</evidence>
<proteinExistence type="predicted"/>
<dbReference type="SMART" id="SM00248">
    <property type="entry name" value="ANK"/>
    <property type="match status" value="2"/>
</dbReference>
<evidence type="ECO:0000259" key="5">
    <source>
        <dbReference type="PROSITE" id="PS50097"/>
    </source>
</evidence>
<organism evidence="6 7">
    <name type="scientific">Drosophila willistoni</name>
    <name type="common">Fruit fly</name>
    <dbReference type="NCBI Taxonomy" id="7260"/>
    <lineage>
        <taxon>Eukaryota</taxon>
        <taxon>Metazoa</taxon>
        <taxon>Ecdysozoa</taxon>
        <taxon>Arthropoda</taxon>
        <taxon>Hexapoda</taxon>
        <taxon>Insecta</taxon>
        <taxon>Pterygota</taxon>
        <taxon>Neoptera</taxon>
        <taxon>Endopterygota</taxon>
        <taxon>Diptera</taxon>
        <taxon>Brachycera</taxon>
        <taxon>Muscomorpha</taxon>
        <taxon>Ephydroidea</taxon>
        <taxon>Drosophilidae</taxon>
        <taxon>Drosophila</taxon>
        <taxon>Sophophora</taxon>
    </lineage>
</organism>
<dbReference type="InterPro" id="IPR002110">
    <property type="entry name" value="Ankyrin_rpt"/>
</dbReference>
<feature type="compositionally biased region" description="Low complexity" evidence="4">
    <location>
        <begin position="1072"/>
        <end position="1094"/>
    </location>
</feature>
<dbReference type="SUPFAM" id="SSF54695">
    <property type="entry name" value="POZ domain"/>
    <property type="match status" value="2"/>
</dbReference>
<gene>
    <name evidence="6" type="primary">Dwil\GK20738</name>
    <name evidence="6" type="ORF">Dwil_GK20738</name>
</gene>
<dbReference type="Pfam" id="PF00651">
    <property type="entry name" value="BTB"/>
    <property type="match status" value="2"/>
</dbReference>
<dbReference type="Pfam" id="PF00415">
    <property type="entry name" value="RCC1"/>
    <property type="match status" value="2"/>
</dbReference>
<evidence type="ECO:0000313" key="6">
    <source>
        <dbReference type="EMBL" id="EDW72399.1"/>
    </source>
</evidence>
<dbReference type="SMART" id="SM00225">
    <property type="entry name" value="BTB"/>
    <property type="match status" value="2"/>
</dbReference>
<dbReference type="InterPro" id="IPR000408">
    <property type="entry name" value="Reg_chr_condens"/>
</dbReference>
<sequence>MSAAKYQDYDCTIKCGLPQHGNCIVAALTKRSIESQALATFIHKTCANFANILDDLGRSAVHMSASVARYEILEWLLNHGAYINGRDYESGSTPLHRALYYGSIDCAVLLMRYGASLDLLDENTQCPLQSICRNCDDLNFARNTNTQNDILVWGSNKNYNLGLGTEQSSTSAPQAVDFFRKANIWIEKVALGAYHSLFLDKKGHLYAVGHGKGGRLGNGNENSLPAPKRVKLPSKIQDDSIICISTSRQHSLVLTQRSMVFACGINTDHQLGVRDAPEQLNQFKEVVSLRDKGASDLLKVIACDQHSIAYSSKCVYVWGANQGQFGLGPNQQSIVVPVQMKLPAKTVIRFVEANNAATVIYNDEKVISLYYGEKTKYIKTPDYEDLKSIAVMGGNIKSSTKGSAAALKLLMLTETNVIYLWYENTQQFYRCTLLPIRLPNIKKVLYKCNQVLILSHDGCVYRGKCNQITLPPTLDRNNCKTTIDNWTNNDQNRTEISREHIVRIELTRVPNIDRAVDISCDESFSSFAVLQEAPTKYFKKPPLPRREHNFKKLYHDTSDTDAVHDVVFHVDGELFAAHKFIIYSRANGLRDLMMSYLDKDIYFNFENLTGKMFELILKIIYTNYSPAEDDIECIQQSLDPNLRTRTEAIKIFLHYIEKFGISQLCNLHVLSKVAITQGKQKLQRIHRCDYPELYDVRVICDDGKILEAHKCILVARLEYFEMMFMHSSWVEHSTVTMEAVPLEYMEPILDYLYDMDTEAFCKQNYTETFLYNMIIICDQYFVESLQNLCESLILDKISIRKCGEMLQFATMYNCKLLEKGCLDYICQNLARVLSYRSIEQCEPDTLKLLNEHYKKMFNCIFDYRQITPFSEAIQDELLFSFIEGCEVDLKATVRFEEATAKQNKQKEMRKQDARHQYEQQAITSMMRSLSTSERGEAATSSASATINQTTNDAKNWSKVKDKKEKTRKLSERQEQVQVPPPPIKEQTPPPQQSKPIEATPKSPQDEATSPLNKSYNIDLSSWTPQPSQKLSQKERKRLSSESKSWRSPAPSTQVATPPQPVPNAWGLPAATPSSSSFNDSLNSPPTGSSTDPTSFANMMRAQATGATASSPLEQQSNSFSRILADERRQRESYERMRNKSLYHTQIEEAAIAELREFYNVDNVDDEYITIERASRPSNINFSTWLKR</sequence>
<dbReference type="HOGENOM" id="CLU_005713_0_0_1"/>
<dbReference type="InterPro" id="IPR009091">
    <property type="entry name" value="RCC1/BLIP-II"/>
</dbReference>
<reference evidence="6 7" key="1">
    <citation type="journal article" date="2007" name="Nature">
        <title>Evolution of genes and genomes on the Drosophila phylogeny.</title>
        <authorList>
            <consortium name="Drosophila 12 Genomes Consortium"/>
            <person name="Clark A.G."/>
            <person name="Eisen M.B."/>
            <person name="Smith D.R."/>
            <person name="Bergman C.M."/>
            <person name="Oliver B."/>
            <person name="Markow T.A."/>
            <person name="Kaufman T.C."/>
            <person name="Kellis M."/>
            <person name="Gelbart W."/>
            <person name="Iyer V.N."/>
            <person name="Pollard D.A."/>
            <person name="Sackton T.B."/>
            <person name="Larracuente A.M."/>
            <person name="Singh N.D."/>
            <person name="Abad J.P."/>
            <person name="Abt D.N."/>
            <person name="Adryan B."/>
            <person name="Aguade M."/>
            <person name="Akashi H."/>
            <person name="Anderson W.W."/>
            <person name="Aquadro C.F."/>
            <person name="Ardell D.H."/>
            <person name="Arguello R."/>
            <person name="Artieri C.G."/>
            <person name="Barbash D.A."/>
            <person name="Barker D."/>
            <person name="Barsanti P."/>
            <person name="Batterham P."/>
            <person name="Batzoglou S."/>
            <person name="Begun D."/>
            <person name="Bhutkar A."/>
            <person name="Blanco E."/>
            <person name="Bosak S.A."/>
            <person name="Bradley R.K."/>
            <person name="Brand A.D."/>
            <person name="Brent M.R."/>
            <person name="Brooks A.N."/>
            <person name="Brown R.H."/>
            <person name="Butlin R.K."/>
            <person name="Caggese C."/>
            <person name="Calvi B.R."/>
            <person name="Bernardo de Carvalho A."/>
            <person name="Caspi A."/>
            <person name="Castrezana S."/>
            <person name="Celniker S.E."/>
            <person name="Chang J.L."/>
            <person name="Chapple C."/>
            <person name="Chatterji S."/>
            <person name="Chinwalla A."/>
            <person name="Civetta A."/>
            <person name="Clifton S.W."/>
            <person name="Comeron J.M."/>
            <person name="Costello J.C."/>
            <person name="Coyne J.A."/>
            <person name="Daub J."/>
            <person name="David R.G."/>
            <person name="Delcher A.L."/>
            <person name="Delehaunty K."/>
            <person name="Do C.B."/>
            <person name="Ebling H."/>
            <person name="Edwards K."/>
            <person name="Eickbush T."/>
            <person name="Evans J.D."/>
            <person name="Filipski A."/>
            <person name="Findeiss S."/>
            <person name="Freyhult E."/>
            <person name="Fulton L."/>
            <person name="Fulton R."/>
            <person name="Garcia A.C."/>
            <person name="Gardiner A."/>
            <person name="Garfield D.A."/>
            <person name="Garvin B.E."/>
            <person name="Gibson G."/>
            <person name="Gilbert D."/>
            <person name="Gnerre S."/>
            <person name="Godfrey J."/>
            <person name="Good R."/>
            <person name="Gotea V."/>
            <person name="Gravely B."/>
            <person name="Greenberg A.J."/>
            <person name="Griffiths-Jones S."/>
            <person name="Gross S."/>
            <person name="Guigo R."/>
            <person name="Gustafson E.A."/>
            <person name="Haerty W."/>
            <person name="Hahn M.W."/>
            <person name="Halligan D.L."/>
            <person name="Halpern A.L."/>
            <person name="Halter G.M."/>
            <person name="Han M.V."/>
            <person name="Heger A."/>
            <person name="Hillier L."/>
            <person name="Hinrichs A.S."/>
            <person name="Holmes I."/>
            <person name="Hoskins R.A."/>
            <person name="Hubisz M.J."/>
            <person name="Hultmark D."/>
            <person name="Huntley M.A."/>
            <person name="Jaffe D.B."/>
            <person name="Jagadeeshan S."/>
            <person name="Jeck W.R."/>
            <person name="Johnson J."/>
            <person name="Jones C.D."/>
            <person name="Jordan W.C."/>
            <person name="Karpen G.H."/>
            <person name="Kataoka E."/>
            <person name="Keightley P.D."/>
            <person name="Kheradpour P."/>
            <person name="Kirkness E.F."/>
            <person name="Koerich L.B."/>
            <person name="Kristiansen K."/>
            <person name="Kudrna D."/>
            <person name="Kulathinal R.J."/>
            <person name="Kumar S."/>
            <person name="Kwok R."/>
            <person name="Lander E."/>
            <person name="Langley C.H."/>
            <person name="Lapoint R."/>
            <person name="Lazzaro B.P."/>
            <person name="Lee S.J."/>
            <person name="Levesque L."/>
            <person name="Li R."/>
            <person name="Lin C.F."/>
            <person name="Lin M.F."/>
            <person name="Lindblad-Toh K."/>
            <person name="Llopart A."/>
            <person name="Long M."/>
            <person name="Low L."/>
            <person name="Lozovsky E."/>
            <person name="Lu J."/>
            <person name="Luo M."/>
            <person name="Machado C.A."/>
            <person name="Makalowski W."/>
            <person name="Marzo M."/>
            <person name="Matsuda M."/>
            <person name="Matzkin L."/>
            <person name="McAllister B."/>
            <person name="McBride C.S."/>
            <person name="McKernan B."/>
            <person name="McKernan K."/>
            <person name="Mendez-Lago M."/>
            <person name="Minx P."/>
            <person name="Mollenhauer M.U."/>
            <person name="Montooth K."/>
            <person name="Mount S.M."/>
            <person name="Mu X."/>
            <person name="Myers E."/>
            <person name="Negre B."/>
            <person name="Newfeld S."/>
            <person name="Nielsen R."/>
            <person name="Noor M.A."/>
            <person name="O'Grady P."/>
            <person name="Pachter L."/>
            <person name="Papaceit M."/>
            <person name="Parisi M.J."/>
            <person name="Parisi M."/>
            <person name="Parts L."/>
            <person name="Pedersen J.S."/>
            <person name="Pesole G."/>
            <person name="Phillippy A.M."/>
            <person name="Ponting C.P."/>
            <person name="Pop M."/>
            <person name="Porcelli D."/>
            <person name="Powell J.R."/>
            <person name="Prohaska S."/>
            <person name="Pruitt K."/>
            <person name="Puig M."/>
            <person name="Quesneville H."/>
            <person name="Ram K.R."/>
            <person name="Rand D."/>
            <person name="Rasmussen M.D."/>
            <person name="Reed L.K."/>
            <person name="Reenan R."/>
            <person name="Reily A."/>
            <person name="Remington K.A."/>
            <person name="Rieger T.T."/>
            <person name="Ritchie M.G."/>
            <person name="Robin C."/>
            <person name="Rogers Y.H."/>
            <person name="Rohde C."/>
            <person name="Rozas J."/>
            <person name="Rubenfield M.J."/>
            <person name="Ruiz A."/>
            <person name="Russo S."/>
            <person name="Salzberg S.L."/>
            <person name="Sanchez-Gracia A."/>
            <person name="Saranga D.J."/>
            <person name="Sato H."/>
            <person name="Schaeffer S.W."/>
            <person name="Schatz M.C."/>
            <person name="Schlenke T."/>
            <person name="Schwartz R."/>
            <person name="Segarra C."/>
            <person name="Singh R.S."/>
            <person name="Sirot L."/>
            <person name="Sirota M."/>
            <person name="Sisneros N.B."/>
            <person name="Smith C.D."/>
            <person name="Smith T.F."/>
            <person name="Spieth J."/>
            <person name="Stage D.E."/>
            <person name="Stark A."/>
            <person name="Stephan W."/>
            <person name="Strausberg R.L."/>
            <person name="Strempel S."/>
            <person name="Sturgill D."/>
            <person name="Sutton G."/>
            <person name="Sutton G.G."/>
            <person name="Tao W."/>
            <person name="Teichmann S."/>
            <person name="Tobari Y.N."/>
            <person name="Tomimura Y."/>
            <person name="Tsolas J.M."/>
            <person name="Valente V.L."/>
            <person name="Venter E."/>
            <person name="Venter J.C."/>
            <person name="Vicario S."/>
            <person name="Vieira F.G."/>
            <person name="Vilella A.J."/>
            <person name="Villasante A."/>
            <person name="Walenz B."/>
            <person name="Wang J."/>
            <person name="Wasserman M."/>
            <person name="Watts T."/>
            <person name="Wilson D."/>
            <person name="Wilson R.K."/>
            <person name="Wing R.A."/>
            <person name="Wolfner M.F."/>
            <person name="Wong A."/>
            <person name="Wong G.K."/>
            <person name="Wu C.I."/>
            <person name="Wu G."/>
            <person name="Yamamoto D."/>
            <person name="Yang H.P."/>
            <person name="Yang S.P."/>
            <person name="Yorke J.A."/>
            <person name="Yoshida K."/>
            <person name="Zdobnov E."/>
            <person name="Zhang P."/>
            <person name="Zhang Y."/>
            <person name="Zimin A.V."/>
            <person name="Baldwin J."/>
            <person name="Abdouelleil A."/>
            <person name="Abdulkadir J."/>
            <person name="Abebe A."/>
            <person name="Abera B."/>
            <person name="Abreu J."/>
            <person name="Acer S.C."/>
            <person name="Aftuck L."/>
            <person name="Alexander A."/>
            <person name="An P."/>
            <person name="Anderson E."/>
            <person name="Anderson S."/>
            <person name="Arachi H."/>
            <person name="Azer M."/>
            <person name="Bachantsang P."/>
            <person name="Barry A."/>
            <person name="Bayul T."/>
            <person name="Berlin A."/>
            <person name="Bessette D."/>
            <person name="Bloom T."/>
            <person name="Blye J."/>
            <person name="Boguslavskiy L."/>
            <person name="Bonnet C."/>
            <person name="Boukhgalter B."/>
            <person name="Bourzgui I."/>
            <person name="Brown A."/>
            <person name="Cahill P."/>
            <person name="Channer S."/>
            <person name="Cheshatsang Y."/>
            <person name="Chuda L."/>
            <person name="Citroen M."/>
            <person name="Collymore A."/>
            <person name="Cooke P."/>
            <person name="Costello M."/>
            <person name="D'Aco K."/>
            <person name="Daza R."/>
            <person name="De Haan G."/>
            <person name="DeGray S."/>
            <person name="DeMaso C."/>
            <person name="Dhargay N."/>
            <person name="Dooley K."/>
            <person name="Dooley E."/>
            <person name="Doricent M."/>
            <person name="Dorje P."/>
            <person name="Dorjee K."/>
            <person name="Dupes A."/>
            <person name="Elong R."/>
            <person name="Falk J."/>
            <person name="Farina A."/>
            <person name="Faro S."/>
            <person name="Ferguson D."/>
            <person name="Fisher S."/>
            <person name="Foley C.D."/>
            <person name="Franke A."/>
            <person name="Friedrich D."/>
            <person name="Gadbois L."/>
            <person name="Gearin G."/>
            <person name="Gearin C.R."/>
            <person name="Giannoukos G."/>
            <person name="Goode T."/>
            <person name="Graham J."/>
            <person name="Grandbois E."/>
            <person name="Grewal S."/>
            <person name="Gyaltsen K."/>
            <person name="Hafez N."/>
            <person name="Hagos B."/>
            <person name="Hall J."/>
            <person name="Henson C."/>
            <person name="Hollinger A."/>
            <person name="Honan T."/>
            <person name="Huard M.D."/>
            <person name="Hughes L."/>
            <person name="Hurhula B."/>
            <person name="Husby M.E."/>
            <person name="Kamat A."/>
            <person name="Kanga B."/>
            <person name="Kashin S."/>
            <person name="Khazanovich D."/>
            <person name="Kisner P."/>
            <person name="Lance K."/>
            <person name="Lara M."/>
            <person name="Lee W."/>
            <person name="Lennon N."/>
            <person name="Letendre F."/>
            <person name="LeVine R."/>
            <person name="Lipovsky A."/>
            <person name="Liu X."/>
            <person name="Liu J."/>
            <person name="Liu S."/>
            <person name="Lokyitsang T."/>
            <person name="Lokyitsang Y."/>
            <person name="Lubonja R."/>
            <person name="Lui A."/>
            <person name="MacDonald P."/>
            <person name="Magnisalis V."/>
            <person name="Maru K."/>
            <person name="Matthews C."/>
            <person name="McCusker W."/>
            <person name="McDonough S."/>
            <person name="Mehta T."/>
            <person name="Meldrim J."/>
            <person name="Meneus L."/>
            <person name="Mihai O."/>
            <person name="Mihalev A."/>
            <person name="Mihova T."/>
            <person name="Mittelman R."/>
            <person name="Mlenga V."/>
            <person name="Montmayeur A."/>
            <person name="Mulrain L."/>
            <person name="Navidi A."/>
            <person name="Naylor J."/>
            <person name="Negash T."/>
            <person name="Nguyen T."/>
            <person name="Nguyen N."/>
            <person name="Nicol R."/>
            <person name="Norbu C."/>
            <person name="Norbu N."/>
            <person name="Novod N."/>
            <person name="O'Neill B."/>
            <person name="Osman S."/>
            <person name="Markiewicz E."/>
            <person name="Oyono O.L."/>
            <person name="Patti C."/>
            <person name="Phunkhang P."/>
            <person name="Pierre F."/>
            <person name="Priest M."/>
            <person name="Raghuraman S."/>
            <person name="Rege F."/>
            <person name="Reyes R."/>
            <person name="Rise C."/>
            <person name="Rogov P."/>
            <person name="Ross K."/>
            <person name="Ryan E."/>
            <person name="Settipalli S."/>
            <person name="Shea T."/>
            <person name="Sherpa N."/>
            <person name="Shi L."/>
            <person name="Shih D."/>
            <person name="Sparrow T."/>
            <person name="Spaulding J."/>
            <person name="Stalker J."/>
            <person name="Stange-Thomann N."/>
            <person name="Stavropoulos S."/>
            <person name="Stone C."/>
            <person name="Strader C."/>
            <person name="Tesfaye S."/>
            <person name="Thomson T."/>
            <person name="Thoulutsang Y."/>
            <person name="Thoulutsang D."/>
            <person name="Topham K."/>
            <person name="Topping I."/>
            <person name="Tsamla T."/>
            <person name="Vassiliev H."/>
            <person name="Vo A."/>
            <person name="Wangchuk T."/>
            <person name="Wangdi T."/>
            <person name="Weiand M."/>
            <person name="Wilkinson J."/>
            <person name="Wilson A."/>
            <person name="Yadav S."/>
            <person name="Young G."/>
            <person name="Yu Q."/>
            <person name="Zembek L."/>
            <person name="Zhong D."/>
            <person name="Zimmer A."/>
            <person name="Zwirko Z."/>
            <person name="Jaffe D.B."/>
            <person name="Alvarez P."/>
            <person name="Brockman W."/>
            <person name="Butler J."/>
            <person name="Chin C."/>
            <person name="Gnerre S."/>
            <person name="Grabherr M."/>
            <person name="Kleber M."/>
            <person name="Mauceli E."/>
            <person name="MacCallum I."/>
        </authorList>
    </citation>
    <scope>NUCLEOTIDE SEQUENCE [LARGE SCALE GENOMIC DNA]</scope>
    <source>
        <strain evidence="7">Tucson 14030-0811.24</strain>
    </source>
</reference>
<feature type="repeat" description="ANK" evidence="2">
    <location>
        <begin position="56"/>
        <end position="88"/>
    </location>
</feature>
<feature type="domain" description="BTB" evidence="5">
    <location>
        <begin position="694"/>
        <end position="754"/>
    </location>
</feature>
<name>B4MJW0_DROWI</name>
<dbReference type="Proteomes" id="UP000007798">
    <property type="component" value="Unassembled WGS sequence"/>
</dbReference>
<dbReference type="eggNOG" id="KOG0783">
    <property type="taxonomic scope" value="Eukaryota"/>
</dbReference>
<keyword evidence="2" id="KW-0040">ANK repeat</keyword>
<dbReference type="Gene3D" id="1.25.40.20">
    <property type="entry name" value="Ankyrin repeat-containing domain"/>
    <property type="match status" value="1"/>
</dbReference>
<accession>B4MJW0</accession>
<dbReference type="PANTHER" id="PTHR22872">
    <property type="entry name" value="BTK-BINDING PROTEIN-RELATED"/>
    <property type="match status" value="1"/>
</dbReference>
<dbReference type="FunCoup" id="B4MJW0">
    <property type="interactions" value="511"/>
</dbReference>
<evidence type="ECO:0000256" key="4">
    <source>
        <dbReference type="SAM" id="MobiDB-lite"/>
    </source>
</evidence>
<dbReference type="Pfam" id="PF12796">
    <property type="entry name" value="Ank_2"/>
    <property type="match status" value="1"/>
</dbReference>
<feature type="repeat" description="RCC1" evidence="3">
    <location>
        <begin position="148"/>
        <end position="202"/>
    </location>
</feature>
<protein>
    <recommendedName>
        <fullName evidence="5">BTB domain-containing protein</fullName>
    </recommendedName>
</protein>
<dbReference type="PROSITE" id="PS50088">
    <property type="entry name" value="ANK_REPEAT"/>
    <property type="match status" value="2"/>
</dbReference>
<feature type="region of interest" description="Disordered" evidence="4">
    <location>
        <begin position="925"/>
        <end position="1094"/>
    </location>
</feature>
<feature type="compositionally biased region" description="Polar residues" evidence="4">
    <location>
        <begin position="1001"/>
        <end position="1030"/>
    </location>
</feature>
<dbReference type="OMA" id="CGINTDH"/>